<feature type="transmembrane region" description="Helical" evidence="1">
    <location>
        <begin position="6"/>
        <end position="22"/>
    </location>
</feature>
<dbReference type="KEGG" id="vg:80402012"/>
<proteinExistence type="predicted"/>
<dbReference type="RefSeq" id="YP_010772303.1">
    <property type="nucleotide sequence ID" value="NC_074641.1"/>
</dbReference>
<feature type="transmembrane region" description="Helical" evidence="1">
    <location>
        <begin position="29"/>
        <end position="49"/>
    </location>
</feature>
<accession>A0A7G9VYR3</accession>
<sequence length="126" mass="14121">MDKQTVIGFVALFLVLELVFYLKGLYQSMALTLVVFGIFSLLFFLYNGIKGNGGIISAISDVLKPPHQRVKKIVVGDSKASNNTIIRIEKETQKIHYNEDNRKHSRNDNSFKTSSSCVIPIVNDSN</sequence>
<evidence type="ECO:0000313" key="3">
    <source>
        <dbReference type="Proteomes" id="UP000516075"/>
    </source>
</evidence>
<dbReference type="GeneID" id="80402012"/>
<evidence type="ECO:0000313" key="2">
    <source>
        <dbReference type="EMBL" id="QNO11478.1"/>
    </source>
</evidence>
<organism evidence="2">
    <name type="scientific">Methanocaldococcus fervens tailed virus 1</name>
    <dbReference type="NCBI Taxonomy" id="2759191"/>
    <lineage>
        <taxon>Viruses</taxon>
        <taxon>Duplodnaviria</taxon>
        <taxon>Heunggongvirae</taxon>
        <taxon>Uroviricota</taxon>
        <taxon>Caudoviricetes</taxon>
        <taxon>Fervensviridae</taxon>
        <taxon>Deepoceanvirus</taxon>
        <taxon>Deepoceanvirus guaymasense</taxon>
    </lineage>
</organism>
<dbReference type="EMBL" id="MT711370">
    <property type="protein sequence ID" value="QNO11478.1"/>
    <property type="molecule type" value="Genomic_DNA"/>
</dbReference>
<keyword evidence="3" id="KW-1185">Reference proteome</keyword>
<protein>
    <submittedName>
        <fullName evidence="2">Uncharacterized protein</fullName>
    </submittedName>
</protein>
<keyword evidence="1" id="KW-0812">Transmembrane</keyword>
<name>A0A7G9VYR3_9CAUD</name>
<evidence type="ECO:0000256" key="1">
    <source>
        <dbReference type="SAM" id="Phobius"/>
    </source>
</evidence>
<reference evidence="2" key="1">
    <citation type="submission" date="2020-07" db="EMBL/GenBank/DDBJ databases">
        <title>The first head-tailed virus, MFTV1, produced by a hyperthermophilic deep-sea methanogen.</title>
        <authorList>
            <person name="Thiroux S."/>
            <person name="Dupont S."/>
            <person name="Nesbo C.L."/>
            <person name="Bienvenu N."/>
            <person name="Krupovic M."/>
            <person name="L'Haridon S."/>
            <person name="Marie D."/>
            <person name="Forterre P."/>
            <person name="Godfroy A."/>
            <person name="Geslin C."/>
        </authorList>
    </citation>
    <scope>NUCLEOTIDE SEQUENCE [LARGE SCALE GENOMIC DNA]</scope>
</reference>
<keyword evidence="1" id="KW-0472">Membrane</keyword>
<dbReference type="Proteomes" id="UP000516075">
    <property type="component" value="Segment"/>
</dbReference>
<keyword evidence="1" id="KW-1133">Transmembrane helix</keyword>